<keyword evidence="3" id="KW-1185">Reference proteome</keyword>
<dbReference type="EMBL" id="NGFP01000082">
    <property type="protein sequence ID" value="OUC95366.1"/>
    <property type="molecule type" value="Genomic_DNA"/>
</dbReference>
<feature type="region of interest" description="Disordered" evidence="1">
    <location>
        <begin position="1"/>
        <end position="69"/>
    </location>
</feature>
<organism evidence="2 3">
    <name type="scientific">Streptosporangium minutum</name>
    <dbReference type="NCBI Taxonomy" id="569862"/>
    <lineage>
        <taxon>Bacteria</taxon>
        <taxon>Bacillati</taxon>
        <taxon>Actinomycetota</taxon>
        <taxon>Actinomycetes</taxon>
        <taxon>Streptosporangiales</taxon>
        <taxon>Streptosporangiaceae</taxon>
        <taxon>Streptosporangium</taxon>
    </lineage>
</organism>
<evidence type="ECO:0000256" key="1">
    <source>
        <dbReference type="SAM" id="MobiDB-lite"/>
    </source>
</evidence>
<name>A0A243RKF3_9ACTN</name>
<protein>
    <submittedName>
        <fullName evidence="2">Uncharacterized protein</fullName>
    </submittedName>
</protein>
<dbReference type="Proteomes" id="UP000194761">
    <property type="component" value="Unassembled WGS sequence"/>
</dbReference>
<reference evidence="2 3" key="1">
    <citation type="submission" date="2017-05" db="EMBL/GenBank/DDBJ databases">
        <title>Biotechnological potential of actinobacteria isolated from South African environments.</title>
        <authorList>
            <person name="Le Roes-Hill M."/>
            <person name="Prins A."/>
            <person name="Durrell K.A."/>
        </authorList>
    </citation>
    <scope>NUCLEOTIDE SEQUENCE [LARGE SCALE GENOMIC DNA]</scope>
    <source>
        <strain evidence="2">M26</strain>
    </source>
</reference>
<comment type="caution">
    <text evidence="2">The sequence shown here is derived from an EMBL/GenBank/DDBJ whole genome shotgun (WGS) entry which is preliminary data.</text>
</comment>
<evidence type="ECO:0000313" key="3">
    <source>
        <dbReference type="Proteomes" id="UP000194761"/>
    </source>
</evidence>
<proteinExistence type="predicted"/>
<dbReference type="AlphaFoldDB" id="A0A243RKF3"/>
<gene>
    <name evidence="2" type="ORF">CA984_18810</name>
</gene>
<feature type="compositionally biased region" description="Basic and acidic residues" evidence="1">
    <location>
        <begin position="39"/>
        <end position="69"/>
    </location>
</feature>
<sequence>MSPGPPSRPSSTPWCTARPYRTTSATPSRLPGRGIKVVVPEKADQADHRKERGSRGGRPVSHDADLCEQRNTVERRISRIKEWRGPAFRFGKTPESCLAGLHPRGAVLSFRSLRPA</sequence>
<evidence type="ECO:0000313" key="2">
    <source>
        <dbReference type="EMBL" id="OUC95366.1"/>
    </source>
</evidence>
<accession>A0A243RKF3</accession>